<organism evidence="17 18">
    <name type="scientific">candidate division WOR-3 bacterium</name>
    <dbReference type="NCBI Taxonomy" id="2052148"/>
    <lineage>
        <taxon>Bacteria</taxon>
        <taxon>Bacteria division WOR-3</taxon>
    </lineage>
</organism>
<keyword evidence="8 9" id="KW-0346">Stress response</keyword>
<evidence type="ECO:0000256" key="9">
    <source>
        <dbReference type="HAMAP-Rule" id="MF_01973"/>
    </source>
</evidence>
<evidence type="ECO:0000256" key="4">
    <source>
        <dbReference type="ARBA" id="ARBA00022741"/>
    </source>
</evidence>
<evidence type="ECO:0000313" key="18">
    <source>
        <dbReference type="Proteomes" id="UP000268469"/>
    </source>
</evidence>
<evidence type="ECO:0000256" key="11">
    <source>
        <dbReference type="PIRSR" id="PIRSR001174-1"/>
    </source>
</evidence>
<feature type="domain" description="Lon proteolytic" evidence="15">
    <location>
        <begin position="593"/>
        <end position="774"/>
    </location>
</feature>
<dbReference type="EC" id="3.4.21.53" evidence="9 10"/>
<dbReference type="SUPFAM" id="SSF52540">
    <property type="entry name" value="P-loop containing nucleoside triphosphate hydrolases"/>
    <property type="match status" value="1"/>
</dbReference>
<reference evidence="17 18" key="1">
    <citation type="submission" date="2018-06" db="EMBL/GenBank/DDBJ databases">
        <title>Extensive metabolic versatility and redundancy in microbially diverse, dynamic hydrothermal sediments.</title>
        <authorList>
            <person name="Dombrowski N."/>
            <person name="Teske A."/>
            <person name="Baker B.J."/>
        </authorList>
    </citation>
    <scope>NUCLEOTIDE SEQUENCE [LARGE SCALE GENOMIC DNA]</scope>
    <source>
        <strain evidence="17">B36_G15</strain>
    </source>
</reference>
<dbReference type="Gene3D" id="3.40.50.300">
    <property type="entry name" value="P-loop containing nucleotide triphosphate hydrolases"/>
    <property type="match status" value="1"/>
</dbReference>
<dbReference type="Pfam" id="PF22667">
    <property type="entry name" value="Lon_lid"/>
    <property type="match status" value="1"/>
</dbReference>
<dbReference type="InterPro" id="IPR027543">
    <property type="entry name" value="Lon_bac"/>
</dbReference>
<dbReference type="Gene3D" id="2.30.130.40">
    <property type="entry name" value="LON domain-like"/>
    <property type="match status" value="1"/>
</dbReference>
<dbReference type="GO" id="GO:0006515">
    <property type="term" value="P:protein quality control for misfolded or incompletely synthesized proteins"/>
    <property type="evidence" value="ECO:0007669"/>
    <property type="project" value="UniProtKB-UniRule"/>
</dbReference>
<keyword evidence="5 9" id="KW-0378">Hydrolase</keyword>
<name>A0A660SM28_UNCW3</name>
<dbReference type="InterPro" id="IPR027417">
    <property type="entry name" value="P-loop_NTPase"/>
</dbReference>
<dbReference type="EMBL" id="QNBE01000002">
    <property type="protein sequence ID" value="RKX71773.1"/>
    <property type="molecule type" value="Genomic_DNA"/>
</dbReference>
<dbReference type="SMART" id="SM00464">
    <property type="entry name" value="LON"/>
    <property type="match status" value="1"/>
</dbReference>
<dbReference type="InterPro" id="IPR004815">
    <property type="entry name" value="Lon_bac/euk-typ"/>
</dbReference>
<dbReference type="GO" id="GO:0005737">
    <property type="term" value="C:cytoplasm"/>
    <property type="evidence" value="ECO:0007669"/>
    <property type="project" value="UniProtKB-SubCell"/>
</dbReference>
<dbReference type="AlphaFoldDB" id="A0A660SM28"/>
<dbReference type="GO" id="GO:0043565">
    <property type="term" value="F:sequence-specific DNA binding"/>
    <property type="evidence" value="ECO:0007669"/>
    <property type="project" value="UniProtKB-UniRule"/>
</dbReference>
<protein>
    <recommendedName>
        <fullName evidence="9 10">Lon protease</fullName>
        <ecNumber evidence="9 10">3.4.21.53</ecNumber>
    </recommendedName>
    <alternativeName>
        <fullName evidence="9">ATP-dependent protease La</fullName>
    </alternativeName>
</protein>
<keyword evidence="3 9" id="KW-0645">Protease</keyword>
<dbReference type="Gene3D" id="1.20.58.1480">
    <property type="match status" value="1"/>
</dbReference>
<proteinExistence type="evidence at transcript level"/>
<evidence type="ECO:0000313" key="17">
    <source>
        <dbReference type="EMBL" id="RKX71773.1"/>
    </source>
</evidence>
<dbReference type="PANTHER" id="PTHR10046">
    <property type="entry name" value="ATP DEPENDENT LON PROTEASE FAMILY MEMBER"/>
    <property type="match status" value="1"/>
</dbReference>
<dbReference type="SUPFAM" id="SSF54211">
    <property type="entry name" value="Ribosomal protein S5 domain 2-like"/>
    <property type="match status" value="1"/>
</dbReference>
<dbReference type="InterPro" id="IPR003111">
    <property type="entry name" value="Lon_prtase_N"/>
</dbReference>
<dbReference type="FunFam" id="1.20.5.5270:FF:000002">
    <property type="entry name" value="Lon protease homolog"/>
    <property type="match status" value="1"/>
</dbReference>
<dbReference type="Gene3D" id="1.20.5.5270">
    <property type="match status" value="1"/>
</dbReference>
<feature type="binding site" evidence="9 12">
    <location>
        <begin position="357"/>
        <end position="364"/>
    </location>
    <ligand>
        <name>ATP</name>
        <dbReference type="ChEBI" id="CHEBI:30616"/>
    </ligand>
</feature>
<keyword evidence="7 9" id="KW-0067">ATP-binding</keyword>
<feature type="active site" evidence="9 11">
    <location>
        <position position="723"/>
    </location>
</feature>
<dbReference type="GO" id="GO:0004176">
    <property type="term" value="F:ATP-dependent peptidase activity"/>
    <property type="evidence" value="ECO:0007669"/>
    <property type="project" value="UniProtKB-UniRule"/>
</dbReference>
<dbReference type="Gene3D" id="3.30.230.10">
    <property type="match status" value="1"/>
</dbReference>
<dbReference type="Pfam" id="PF02190">
    <property type="entry name" value="LON_substr_bdg"/>
    <property type="match status" value="1"/>
</dbReference>
<evidence type="ECO:0000259" key="16">
    <source>
        <dbReference type="PROSITE" id="PS51787"/>
    </source>
</evidence>
<evidence type="ECO:0000256" key="7">
    <source>
        <dbReference type="ARBA" id="ARBA00022840"/>
    </source>
</evidence>
<dbReference type="InterPro" id="IPR008268">
    <property type="entry name" value="Peptidase_S16_AS"/>
</dbReference>
<dbReference type="InterPro" id="IPR054594">
    <property type="entry name" value="Lon_lid"/>
</dbReference>
<dbReference type="InterPro" id="IPR046336">
    <property type="entry name" value="Lon_prtase_N_sf"/>
</dbReference>
<dbReference type="FunFam" id="3.40.50.300:FF:000382">
    <property type="entry name" value="Lon protease homolog 2, peroxisomal"/>
    <property type="match status" value="1"/>
</dbReference>
<evidence type="ECO:0000256" key="12">
    <source>
        <dbReference type="PIRSR" id="PIRSR001174-2"/>
    </source>
</evidence>
<evidence type="ECO:0000256" key="13">
    <source>
        <dbReference type="PROSITE-ProRule" id="PRU01122"/>
    </source>
</evidence>
<dbReference type="PIRSF" id="PIRSF001174">
    <property type="entry name" value="Lon_proteas"/>
    <property type="match status" value="1"/>
</dbReference>
<dbReference type="InterPro" id="IPR020568">
    <property type="entry name" value="Ribosomal_Su5_D2-typ_SF"/>
</dbReference>
<evidence type="ECO:0000259" key="15">
    <source>
        <dbReference type="PROSITE" id="PS51786"/>
    </source>
</evidence>
<dbReference type="SUPFAM" id="SSF88697">
    <property type="entry name" value="PUA domain-like"/>
    <property type="match status" value="1"/>
</dbReference>
<accession>A0A660SM28</accession>
<comment type="function">
    <text evidence="9">ATP-dependent serine protease that mediates the selective degradation of mutant and abnormal proteins as well as certain short-lived regulatory proteins. Required for cellular homeostasis and for survival from DNA damage and developmental changes induced by stress. Degrades polypeptides processively to yield small peptide fragments that are 5 to 10 amino acids long. Binds to DNA in a double-stranded, site-specific manner.</text>
</comment>
<dbReference type="GO" id="GO:0034605">
    <property type="term" value="P:cellular response to heat"/>
    <property type="evidence" value="ECO:0007669"/>
    <property type="project" value="UniProtKB-UniRule"/>
</dbReference>
<comment type="subcellular location">
    <subcellularLocation>
        <location evidence="1 9 10">Cytoplasm</location>
    </subcellularLocation>
</comment>
<dbReference type="NCBIfam" id="TIGR00763">
    <property type="entry name" value="lon"/>
    <property type="match status" value="1"/>
</dbReference>
<dbReference type="PROSITE" id="PS01046">
    <property type="entry name" value="LON_SER"/>
    <property type="match status" value="1"/>
</dbReference>
<dbReference type="Gene3D" id="1.10.8.60">
    <property type="match status" value="1"/>
</dbReference>
<dbReference type="GO" id="GO:0004252">
    <property type="term" value="F:serine-type endopeptidase activity"/>
    <property type="evidence" value="ECO:0007669"/>
    <property type="project" value="UniProtKB-UniRule"/>
</dbReference>
<comment type="subunit">
    <text evidence="9 10">Homohexamer. Organized in a ring with a central cavity.</text>
</comment>
<dbReference type="SMART" id="SM00382">
    <property type="entry name" value="AAA"/>
    <property type="match status" value="1"/>
</dbReference>
<dbReference type="CDD" id="cd19500">
    <property type="entry name" value="RecA-like_Lon"/>
    <property type="match status" value="1"/>
</dbReference>
<feature type="active site" evidence="9 11">
    <location>
        <position position="680"/>
    </location>
</feature>
<evidence type="ECO:0000256" key="10">
    <source>
        <dbReference type="PIRNR" id="PIRNR001174"/>
    </source>
</evidence>
<dbReference type="GO" id="GO:0016887">
    <property type="term" value="F:ATP hydrolysis activity"/>
    <property type="evidence" value="ECO:0007669"/>
    <property type="project" value="UniProtKB-UniRule"/>
</dbReference>
<dbReference type="PRINTS" id="PR00830">
    <property type="entry name" value="ENDOLAPTASE"/>
</dbReference>
<dbReference type="GO" id="GO:0005524">
    <property type="term" value="F:ATP binding"/>
    <property type="evidence" value="ECO:0007669"/>
    <property type="project" value="UniProtKB-UniRule"/>
</dbReference>
<keyword evidence="2 9" id="KW-0963">Cytoplasm</keyword>
<dbReference type="InterPro" id="IPR014721">
    <property type="entry name" value="Ribsml_uS5_D2-typ_fold_subgr"/>
</dbReference>
<dbReference type="Pfam" id="PF05362">
    <property type="entry name" value="Lon_C"/>
    <property type="match status" value="1"/>
</dbReference>
<dbReference type="InterPro" id="IPR008269">
    <property type="entry name" value="Lon_proteolytic"/>
</dbReference>
<dbReference type="InterPro" id="IPR003959">
    <property type="entry name" value="ATPase_AAA_core"/>
</dbReference>
<evidence type="ECO:0000256" key="6">
    <source>
        <dbReference type="ARBA" id="ARBA00022825"/>
    </source>
</evidence>
<dbReference type="PROSITE" id="PS51786">
    <property type="entry name" value="LON_PROTEOLYTIC"/>
    <property type="match status" value="1"/>
</dbReference>
<dbReference type="InterPro" id="IPR027065">
    <property type="entry name" value="Lon_Prtase"/>
</dbReference>
<comment type="catalytic activity">
    <reaction evidence="9 10 13">
        <text>Hydrolysis of proteins in presence of ATP.</text>
        <dbReference type="EC" id="3.4.21.53"/>
    </reaction>
</comment>
<evidence type="ECO:0000256" key="3">
    <source>
        <dbReference type="ARBA" id="ARBA00022670"/>
    </source>
</evidence>
<dbReference type="Proteomes" id="UP000268469">
    <property type="component" value="Unassembled WGS sequence"/>
</dbReference>
<dbReference type="InterPro" id="IPR015947">
    <property type="entry name" value="PUA-like_sf"/>
</dbReference>
<dbReference type="PROSITE" id="PS51787">
    <property type="entry name" value="LON_N"/>
    <property type="match status" value="1"/>
</dbReference>
<keyword evidence="6 9" id="KW-0720">Serine protease</keyword>
<comment type="induction">
    <text evidence="9">By heat shock.</text>
</comment>
<gene>
    <name evidence="9 17" type="primary">lon</name>
    <name evidence="17" type="ORF">DRP53_00365</name>
</gene>
<dbReference type="HAMAP" id="MF_01973">
    <property type="entry name" value="lon_bact"/>
    <property type="match status" value="1"/>
</dbReference>
<sequence length="778" mass="87390">MAEEKPTIPKELGVLTIRGGVIFPGHVTPIVVQTPRLIKLIDDALAGEKIVVAVAQRNQETEDPKPDELYRIATATQILRMLRFPDGSIRLLVQGIKRVRIKKFIKEEPYLVAEVEEISESYRKSMALEANMRNVIAMFQQLVSIAPYLPDELSTVVMNIDDPSKLADFVATYTNFEIGDKQMILETIDPKERLERIIPLLSKEISILELGAKIRSQVKSELDKGQREFYLREQLKAIQKELGEYDERTAEINELKEKVAAAGMPEGVEKVALKEIDRLAKIPVQAAEYTVVRTYLDWLINLPWSRSTKDNLDIRRAKRILDEDHYDLKRVKERILEFLAVRKLKPDSKGPILCFVGPPGVGKTSLGRSIARALGRKFVRISLGGVRDEAEIRGHRRTYVGALPGRIIQGIKTAGTNNPIFMIDEIDKIGADFRGDPSAALLEVLDPEQNFAFSDHYLEVPFDLSRVMFIATANITDTIIPALRDRMEIIHLPGYILEEKLEIAKRFLIPRQREENGLKDFPVEITEDAIKTIITQYTMEAGVRNLERAIGAIMRKIATQIAQNRKVKKKVEKADIVRYLGPPSFYSELAARKGEVGVATGLAWTPTGGEILFIESIRMPGKGRFQLTGSLGDVMKESAQAALSYIRSKAEQFGINHDFFDKSDIHIHVPKGAIPKDGPSAGLTIALSLLSLLRNQPIDPKIASTGELTLTGRVLPVGGVREKVIAAKRAGINRIIMPEVNQKDLMEIPAHIRKGLKFYFVKRIDEAARIIFRRKRSS</sequence>
<keyword evidence="4 9" id="KW-0547">Nucleotide-binding</keyword>
<evidence type="ECO:0000256" key="5">
    <source>
        <dbReference type="ARBA" id="ARBA00022801"/>
    </source>
</evidence>
<evidence type="ECO:0000256" key="8">
    <source>
        <dbReference type="ARBA" id="ARBA00023016"/>
    </source>
</evidence>
<dbReference type="InterPro" id="IPR003593">
    <property type="entry name" value="AAA+_ATPase"/>
</dbReference>
<evidence type="ECO:0000256" key="1">
    <source>
        <dbReference type="ARBA" id="ARBA00004496"/>
    </source>
</evidence>
<dbReference type="Pfam" id="PF00004">
    <property type="entry name" value="AAA"/>
    <property type="match status" value="1"/>
</dbReference>
<evidence type="ECO:0000256" key="14">
    <source>
        <dbReference type="RuleBase" id="RU000591"/>
    </source>
</evidence>
<comment type="similarity">
    <text evidence="9 10 13 14">Belongs to the peptidase S16 family.</text>
</comment>
<comment type="caution">
    <text evidence="17">The sequence shown here is derived from an EMBL/GenBank/DDBJ whole genome shotgun (WGS) entry which is preliminary data.</text>
</comment>
<evidence type="ECO:0000256" key="2">
    <source>
        <dbReference type="ARBA" id="ARBA00022490"/>
    </source>
</evidence>
<feature type="domain" description="Lon N-terminal" evidence="16">
    <location>
        <begin position="12"/>
        <end position="205"/>
    </location>
</feature>